<evidence type="ECO:0000313" key="2">
    <source>
        <dbReference type="EMBL" id="KAF2749455.1"/>
    </source>
</evidence>
<evidence type="ECO:0000256" key="1">
    <source>
        <dbReference type="SAM" id="MobiDB-lite"/>
    </source>
</evidence>
<name>A0A6A6VFX1_9PLEO</name>
<dbReference type="OrthoDB" id="5346581at2759"/>
<sequence>MSADPAPDSTRFALSTLTQEHLATLDQALSNILSTDLAYETYAQIVDGLPTRDVYEDYYVSRGRRVDYDNNLRPSQQAMDIVKAQRESLDIKELYIDAETIEAYQKAEKCSSEFTRRMMEIVAILCHDIAVYLYTKYEGGIRKPSSPPPQPEPVVLPGFEDIKFAPIPPLPAEFFHHSYLDWEQYPNGVADIVGYWAEYRLFGGVMLFDRGESGTECKNVYIHPIGPVGGYFIFELTEAQVQQFVDSALSEQKPDPSLKLRFKCQKWPRIDPYDAMSLNVYRDKYERKISDQRPQRCVRRVEDMEDPEEYRKRMDSRTWNRRD</sequence>
<dbReference type="EMBL" id="MU006566">
    <property type="protein sequence ID" value="KAF2749455.1"/>
    <property type="molecule type" value="Genomic_DNA"/>
</dbReference>
<gene>
    <name evidence="2" type="ORF">M011DRAFT_475549</name>
</gene>
<protein>
    <submittedName>
        <fullName evidence="2">Uncharacterized protein</fullName>
    </submittedName>
</protein>
<organism evidence="2 3">
    <name type="scientific">Sporormia fimetaria CBS 119925</name>
    <dbReference type="NCBI Taxonomy" id="1340428"/>
    <lineage>
        <taxon>Eukaryota</taxon>
        <taxon>Fungi</taxon>
        <taxon>Dikarya</taxon>
        <taxon>Ascomycota</taxon>
        <taxon>Pezizomycotina</taxon>
        <taxon>Dothideomycetes</taxon>
        <taxon>Pleosporomycetidae</taxon>
        <taxon>Pleosporales</taxon>
        <taxon>Sporormiaceae</taxon>
        <taxon>Sporormia</taxon>
    </lineage>
</organism>
<keyword evidence="3" id="KW-1185">Reference proteome</keyword>
<dbReference type="Proteomes" id="UP000799440">
    <property type="component" value="Unassembled WGS sequence"/>
</dbReference>
<proteinExistence type="predicted"/>
<evidence type="ECO:0000313" key="3">
    <source>
        <dbReference type="Proteomes" id="UP000799440"/>
    </source>
</evidence>
<feature type="compositionally biased region" description="Basic and acidic residues" evidence="1">
    <location>
        <begin position="309"/>
        <end position="323"/>
    </location>
</feature>
<reference evidence="2" key="1">
    <citation type="journal article" date="2020" name="Stud. Mycol.">
        <title>101 Dothideomycetes genomes: a test case for predicting lifestyles and emergence of pathogens.</title>
        <authorList>
            <person name="Haridas S."/>
            <person name="Albert R."/>
            <person name="Binder M."/>
            <person name="Bloem J."/>
            <person name="Labutti K."/>
            <person name="Salamov A."/>
            <person name="Andreopoulos B."/>
            <person name="Baker S."/>
            <person name="Barry K."/>
            <person name="Bills G."/>
            <person name="Bluhm B."/>
            <person name="Cannon C."/>
            <person name="Castanera R."/>
            <person name="Culley D."/>
            <person name="Daum C."/>
            <person name="Ezra D."/>
            <person name="Gonzalez J."/>
            <person name="Henrissat B."/>
            <person name="Kuo A."/>
            <person name="Liang C."/>
            <person name="Lipzen A."/>
            <person name="Lutzoni F."/>
            <person name="Magnuson J."/>
            <person name="Mondo S."/>
            <person name="Nolan M."/>
            <person name="Ohm R."/>
            <person name="Pangilinan J."/>
            <person name="Park H.-J."/>
            <person name="Ramirez L."/>
            <person name="Alfaro M."/>
            <person name="Sun H."/>
            <person name="Tritt A."/>
            <person name="Yoshinaga Y."/>
            <person name="Zwiers L.-H."/>
            <person name="Turgeon B."/>
            <person name="Goodwin S."/>
            <person name="Spatafora J."/>
            <person name="Crous P."/>
            <person name="Grigoriev I."/>
        </authorList>
    </citation>
    <scope>NUCLEOTIDE SEQUENCE</scope>
    <source>
        <strain evidence="2">CBS 119925</strain>
    </source>
</reference>
<dbReference type="AlphaFoldDB" id="A0A6A6VFX1"/>
<feature type="region of interest" description="Disordered" evidence="1">
    <location>
        <begin position="296"/>
        <end position="323"/>
    </location>
</feature>
<accession>A0A6A6VFX1</accession>